<dbReference type="EMBL" id="CP074133">
    <property type="protein sequence ID" value="QUX23561.1"/>
    <property type="molecule type" value="Genomic_DNA"/>
</dbReference>
<protein>
    <submittedName>
        <fullName evidence="1">STM4015 family protein</fullName>
    </submittedName>
</protein>
<sequence length="339" mass="37085">MIGDHLSEFGGLPVFEYISPAGMAAEPDRYGRRPAPDALARLAALRTVRDYAWWLGVDSYEPEEEFREYFASFVEEADTALVRAMVIGASGSSESPEPGAPARDALVEHAAAFTGLESLFIGDLTAEEQEISWIHQPDLAPVLAALPWLTEFAVRGTGDPYMHEKSQLGLDIGRHDALRSLTVESGGLPARIARSIDSAELPALENLELWLGVDDYRGDTTPADLARTLSGEAFPQLNHLGLRNAEDTDRWVRALAEAPVVGRVRSLDLSMGTLTDEGAQVLLDTPVFRELGKLDLEHHYMSEEMEARVGAAFAEAGVEINVGDRQEQDGDWRFPAVTE</sequence>
<dbReference type="RefSeq" id="WP_220564784.1">
    <property type="nucleotide sequence ID" value="NZ_CP074133.1"/>
</dbReference>
<dbReference type="InterPro" id="IPR032675">
    <property type="entry name" value="LRR_dom_sf"/>
</dbReference>
<evidence type="ECO:0000313" key="1">
    <source>
        <dbReference type="EMBL" id="QUX23561.1"/>
    </source>
</evidence>
<reference evidence="1 2" key="1">
    <citation type="submission" date="2021-05" db="EMBL/GenBank/DDBJ databases">
        <title>Direct Submission.</title>
        <authorList>
            <person name="Li K."/>
            <person name="Gao J."/>
        </authorList>
    </citation>
    <scope>NUCLEOTIDE SEQUENCE [LARGE SCALE GENOMIC DNA]</scope>
    <source>
        <strain evidence="1 2">Mg02</strain>
    </source>
</reference>
<gene>
    <name evidence="1" type="ORF">KGD84_04105</name>
</gene>
<keyword evidence="2" id="KW-1185">Reference proteome</keyword>
<accession>A0ABX8BN97</accession>
<name>A0ABX8BN97_9ACTN</name>
<organism evidence="1 2">
    <name type="scientific">Nocardiopsis changdeensis</name>
    <dbReference type="NCBI Taxonomy" id="2831969"/>
    <lineage>
        <taxon>Bacteria</taxon>
        <taxon>Bacillati</taxon>
        <taxon>Actinomycetota</taxon>
        <taxon>Actinomycetes</taxon>
        <taxon>Streptosporangiales</taxon>
        <taxon>Nocardiopsidaceae</taxon>
        <taxon>Nocardiopsis</taxon>
    </lineage>
</organism>
<proteinExistence type="predicted"/>
<dbReference type="InterPro" id="IPR047722">
    <property type="entry name" value="STM4015-like"/>
</dbReference>
<dbReference type="NCBIfam" id="NF038076">
    <property type="entry name" value="fam_STM4015"/>
    <property type="match status" value="1"/>
</dbReference>
<dbReference type="SUPFAM" id="SSF52047">
    <property type="entry name" value="RNI-like"/>
    <property type="match status" value="1"/>
</dbReference>
<dbReference type="Gene3D" id="3.80.10.10">
    <property type="entry name" value="Ribonuclease Inhibitor"/>
    <property type="match status" value="1"/>
</dbReference>
<dbReference type="Proteomes" id="UP000676079">
    <property type="component" value="Chromosome"/>
</dbReference>
<evidence type="ECO:0000313" key="2">
    <source>
        <dbReference type="Proteomes" id="UP000676079"/>
    </source>
</evidence>